<name>A0ABW3A3G7_9ACTN</name>
<organism evidence="6 7">
    <name type="scientific">Micromonospora azadirachtae</name>
    <dbReference type="NCBI Taxonomy" id="1970735"/>
    <lineage>
        <taxon>Bacteria</taxon>
        <taxon>Bacillati</taxon>
        <taxon>Actinomycetota</taxon>
        <taxon>Actinomycetes</taxon>
        <taxon>Micromonosporales</taxon>
        <taxon>Micromonosporaceae</taxon>
        <taxon>Micromonospora</taxon>
    </lineage>
</organism>
<dbReference type="InterPro" id="IPR036271">
    <property type="entry name" value="Tet_transcr_reg_TetR-rel_C_sf"/>
</dbReference>
<evidence type="ECO:0000256" key="2">
    <source>
        <dbReference type="ARBA" id="ARBA00023125"/>
    </source>
</evidence>
<protein>
    <submittedName>
        <fullName evidence="6">TetR/AcrR family transcriptional regulator</fullName>
    </submittedName>
</protein>
<sequence>MGRAREFDVDAALEAAMRTFWERGYEGASLSDLTEATGVGRQSLYLAFGDKQKLYLAALDRYREHFYLPLLEALSGNVDVRVALREAILPLVDGSCADDPRGCFLIAAAAERAGEDSAVRSRVTAAFAGLETALLEAAQRSRAVGLVADTVDLAGWAALTVATIQGMRVMEAGGIDRGTLIRALDTALAMLHP</sequence>
<evidence type="ECO:0000313" key="6">
    <source>
        <dbReference type="EMBL" id="MFD0785397.1"/>
    </source>
</evidence>
<keyword evidence="1" id="KW-0805">Transcription regulation</keyword>
<proteinExistence type="predicted"/>
<evidence type="ECO:0000256" key="4">
    <source>
        <dbReference type="PROSITE-ProRule" id="PRU00335"/>
    </source>
</evidence>
<dbReference type="PANTHER" id="PTHR47506">
    <property type="entry name" value="TRANSCRIPTIONAL REGULATORY PROTEIN"/>
    <property type="match status" value="1"/>
</dbReference>
<dbReference type="PRINTS" id="PR00455">
    <property type="entry name" value="HTHTETR"/>
</dbReference>
<keyword evidence="7" id="KW-1185">Reference proteome</keyword>
<keyword evidence="2 4" id="KW-0238">DNA-binding</keyword>
<feature type="DNA-binding region" description="H-T-H motif" evidence="4">
    <location>
        <begin position="29"/>
        <end position="48"/>
    </location>
</feature>
<evidence type="ECO:0000256" key="3">
    <source>
        <dbReference type="ARBA" id="ARBA00023163"/>
    </source>
</evidence>
<dbReference type="Proteomes" id="UP001597053">
    <property type="component" value="Unassembled WGS sequence"/>
</dbReference>
<dbReference type="Gene3D" id="1.10.10.60">
    <property type="entry name" value="Homeodomain-like"/>
    <property type="match status" value="1"/>
</dbReference>
<evidence type="ECO:0000259" key="5">
    <source>
        <dbReference type="PROSITE" id="PS50977"/>
    </source>
</evidence>
<dbReference type="Pfam" id="PF16925">
    <property type="entry name" value="TetR_C_13"/>
    <property type="match status" value="1"/>
</dbReference>
<accession>A0ABW3A3G7</accession>
<dbReference type="InterPro" id="IPR011075">
    <property type="entry name" value="TetR_C"/>
</dbReference>
<dbReference type="InterPro" id="IPR009057">
    <property type="entry name" value="Homeodomain-like_sf"/>
</dbReference>
<dbReference type="Gene3D" id="1.10.357.10">
    <property type="entry name" value="Tetracycline Repressor, domain 2"/>
    <property type="match status" value="1"/>
</dbReference>
<dbReference type="PANTHER" id="PTHR47506:SF1">
    <property type="entry name" value="HTH-TYPE TRANSCRIPTIONAL REGULATOR YJDC"/>
    <property type="match status" value="1"/>
</dbReference>
<dbReference type="SUPFAM" id="SSF46689">
    <property type="entry name" value="Homeodomain-like"/>
    <property type="match status" value="1"/>
</dbReference>
<reference evidence="7" key="1">
    <citation type="journal article" date="2019" name="Int. J. Syst. Evol. Microbiol.">
        <title>The Global Catalogue of Microorganisms (GCM) 10K type strain sequencing project: providing services to taxonomists for standard genome sequencing and annotation.</title>
        <authorList>
            <consortium name="The Broad Institute Genomics Platform"/>
            <consortium name="The Broad Institute Genome Sequencing Center for Infectious Disease"/>
            <person name="Wu L."/>
            <person name="Ma J."/>
        </authorList>
    </citation>
    <scope>NUCLEOTIDE SEQUENCE [LARGE SCALE GENOMIC DNA]</scope>
    <source>
        <strain evidence="7">JCM 32148</strain>
    </source>
</reference>
<gene>
    <name evidence="6" type="ORF">ACFQZ8_15930</name>
</gene>
<dbReference type="InterPro" id="IPR001647">
    <property type="entry name" value="HTH_TetR"/>
</dbReference>
<dbReference type="EMBL" id="JBHTHM010000802">
    <property type="protein sequence ID" value="MFD0785397.1"/>
    <property type="molecule type" value="Genomic_DNA"/>
</dbReference>
<dbReference type="Pfam" id="PF00440">
    <property type="entry name" value="TetR_N"/>
    <property type="match status" value="1"/>
</dbReference>
<dbReference type="PROSITE" id="PS50977">
    <property type="entry name" value="HTH_TETR_2"/>
    <property type="match status" value="1"/>
</dbReference>
<evidence type="ECO:0000313" key="7">
    <source>
        <dbReference type="Proteomes" id="UP001597053"/>
    </source>
</evidence>
<evidence type="ECO:0000256" key="1">
    <source>
        <dbReference type="ARBA" id="ARBA00023015"/>
    </source>
</evidence>
<feature type="domain" description="HTH tetR-type" evidence="5">
    <location>
        <begin position="6"/>
        <end position="66"/>
    </location>
</feature>
<dbReference type="SUPFAM" id="SSF48498">
    <property type="entry name" value="Tetracyclin repressor-like, C-terminal domain"/>
    <property type="match status" value="1"/>
</dbReference>
<comment type="caution">
    <text evidence="6">The sequence shown here is derived from an EMBL/GenBank/DDBJ whole genome shotgun (WGS) entry which is preliminary data.</text>
</comment>
<keyword evidence="3" id="KW-0804">Transcription</keyword>